<evidence type="ECO:0000259" key="1">
    <source>
        <dbReference type="Pfam" id="PF09791"/>
    </source>
</evidence>
<dbReference type="Pfam" id="PF09791">
    <property type="entry name" value="Oxidored-like"/>
    <property type="match status" value="1"/>
</dbReference>
<evidence type="ECO:0000313" key="3">
    <source>
        <dbReference type="EnsemblMetazoa" id="CapteP171215"/>
    </source>
</evidence>
<dbReference type="InterPro" id="IPR019180">
    <property type="entry name" value="Oxidoreductase-like_N"/>
</dbReference>
<evidence type="ECO:0000313" key="4">
    <source>
        <dbReference type="Proteomes" id="UP000014760"/>
    </source>
</evidence>
<dbReference type="PANTHER" id="PTHR21193">
    <property type="entry name" value="OXIDOREDUCTASE-LIKE DOMAIN-CONTAINING PROTEIN 1"/>
    <property type="match status" value="1"/>
</dbReference>
<dbReference type="AlphaFoldDB" id="R7VG83"/>
<dbReference type="STRING" id="283909.R7VG83"/>
<dbReference type="OrthoDB" id="10064411at2759"/>
<dbReference type="EMBL" id="AMQN01004585">
    <property type="status" value="NOT_ANNOTATED_CDS"/>
    <property type="molecule type" value="Genomic_DNA"/>
</dbReference>
<dbReference type="GO" id="GO:0005739">
    <property type="term" value="C:mitochondrion"/>
    <property type="evidence" value="ECO:0007669"/>
    <property type="project" value="TreeGrafter"/>
</dbReference>
<accession>R7VG83</accession>
<dbReference type="Proteomes" id="UP000014760">
    <property type="component" value="Unassembled WGS sequence"/>
</dbReference>
<dbReference type="EnsemblMetazoa" id="CapteT171215">
    <property type="protein sequence ID" value="CapteP171215"/>
    <property type="gene ID" value="CapteG171215"/>
</dbReference>
<protein>
    <recommendedName>
        <fullName evidence="1">Oxidoreductase-like domain-containing protein</fullName>
    </recommendedName>
</protein>
<organism evidence="2">
    <name type="scientific">Capitella teleta</name>
    <name type="common">Polychaete worm</name>
    <dbReference type="NCBI Taxonomy" id="283909"/>
    <lineage>
        <taxon>Eukaryota</taxon>
        <taxon>Metazoa</taxon>
        <taxon>Spiralia</taxon>
        <taxon>Lophotrochozoa</taxon>
        <taxon>Annelida</taxon>
        <taxon>Polychaeta</taxon>
        <taxon>Sedentaria</taxon>
        <taxon>Scolecida</taxon>
        <taxon>Capitellidae</taxon>
        <taxon>Capitella</taxon>
    </lineage>
</organism>
<sequence length="102" mass="11731">MLRCGIKKGCSVIPAVVQCLTRSASNHSRKHEYKEPRYVLKDQPPDPPLHCCESGCANCVWIQYTEELIDYYHSEEEAKKKVLSLITDPQFKAFIQMELAML</sequence>
<reference evidence="2 4" key="2">
    <citation type="journal article" date="2013" name="Nature">
        <title>Insights into bilaterian evolution from three spiralian genomes.</title>
        <authorList>
            <person name="Simakov O."/>
            <person name="Marletaz F."/>
            <person name="Cho S.J."/>
            <person name="Edsinger-Gonzales E."/>
            <person name="Havlak P."/>
            <person name="Hellsten U."/>
            <person name="Kuo D.H."/>
            <person name="Larsson T."/>
            <person name="Lv J."/>
            <person name="Arendt D."/>
            <person name="Savage R."/>
            <person name="Osoegawa K."/>
            <person name="de Jong P."/>
            <person name="Grimwood J."/>
            <person name="Chapman J.A."/>
            <person name="Shapiro H."/>
            <person name="Aerts A."/>
            <person name="Otillar R.P."/>
            <person name="Terry A.Y."/>
            <person name="Boore J.L."/>
            <person name="Grigoriev I.V."/>
            <person name="Lindberg D.R."/>
            <person name="Seaver E.C."/>
            <person name="Weisblat D.A."/>
            <person name="Putnam N.H."/>
            <person name="Rokhsar D.S."/>
        </authorList>
    </citation>
    <scope>NUCLEOTIDE SEQUENCE</scope>
    <source>
        <strain evidence="2 4">I ESC-2004</strain>
    </source>
</reference>
<dbReference type="EMBL" id="KB293867">
    <property type="protein sequence ID" value="ELU15311.1"/>
    <property type="molecule type" value="Genomic_DNA"/>
</dbReference>
<reference evidence="3" key="3">
    <citation type="submission" date="2015-06" db="UniProtKB">
        <authorList>
            <consortium name="EnsemblMetazoa"/>
        </authorList>
    </citation>
    <scope>IDENTIFICATION</scope>
</reference>
<dbReference type="PANTHER" id="PTHR21193:SF3">
    <property type="entry name" value="OXIDOREDUCTASE-LIKE DOMAIN-CONTAINING PROTEIN 1"/>
    <property type="match status" value="1"/>
</dbReference>
<gene>
    <name evidence="2" type="ORF">CAPTEDRAFT_171215</name>
</gene>
<dbReference type="HOGENOM" id="CLU_148260_1_0_1"/>
<proteinExistence type="predicted"/>
<dbReference type="OMA" id="EFVMMEI"/>
<dbReference type="InterPro" id="IPR039251">
    <property type="entry name" value="OXLD1"/>
</dbReference>
<evidence type="ECO:0000313" key="2">
    <source>
        <dbReference type="EMBL" id="ELU15311.1"/>
    </source>
</evidence>
<reference evidence="4" key="1">
    <citation type="submission" date="2012-12" db="EMBL/GenBank/DDBJ databases">
        <authorList>
            <person name="Hellsten U."/>
            <person name="Grimwood J."/>
            <person name="Chapman J.A."/>
            <person name="Shapiro H."/>
            <person name="Aerts A."/>
            <person name="Otillar R.P."/>
            <person name="Terry A.Y."/>
            <person name="Boore J.L."/>
            <person name="Simakov O."/>
            <person name="Marletaz F."/>
            <person name="Cho S.-J."/>
            <person name="Edsinger-Gonzales E."/>
            <person name="Havlak P."/>
            <person name="Kuo D.-H."/>
            <person name="Larsson T."/>
            <person name="Lv J."/>
            <person name="Arendt D."/>
            <person name="Savage R."/>
            <person name="Osoegawa K."/>
            <person name="de Jong P."/>
            <person name="Lindberg D.R."/>
            <person name="Seaver E.C."/>
            <person name="Weisblat D.A."/>
            <person name="Putnam N.H."/>
            <person name="Grigoriev I.V."/>
            <person name="Rokhsar D.S."/>
        </authorList>
    </citation>
    <scope>NUCLEOTIDE SEQUENCE</scope>
    <source>
        <strain evidence="4">I ESC-2004</strain>
    </source>
</reference>
<keyword evidence="4" id="KW-1185">Reference proteome</keyword>
<name>R7VG83_CAPTE</name>
<feature type="domain" description="Oxidoreductase-like" evidence="1">
    <location>
        <begin position="43"/>
        <end position="79"/>
    </location>
</feature>